<keyword evidence="1" id="KW-0732">Signal</keyword>
<evidence type="ECO:0000313" key="3">
    <source>
        <dbReference type="Proteomes" id="UP000228900"/>
    </source>
</evidence>
<comment type="caution">
    <text evidence="2">The sequence shown here is derived from an EMBL/GenBank/DDBJ whole genome shotgun (WGS) entry which is preliminary data.</text>
</comment>
<organism evidence="2 3">
    <name type="scientific">Candidatus Falkowbacteria bacterium CG10_big_fil_rev_8_21_14_0_10_39_9</name>
    <dbReference type="NCBI Taxonomy" id="1974566"/>
    <lineage>
        <taxon>Bacteria</taxon>
        <taxon>Candidatus Falkowiibacteriota</taxon>
    </lineage>
</organism>
<reference evidence="3" key="1">
    <citation type="submission" date="2017-09" db="EMBL/GenBank/DDBJ databases">
        <title>Depth-based differentiation of microbial function through sediment-hosted aquifers and enrichment of novel symbionts in the deep terrestrial subsurface.</title>
        <authorList>
            <person name="Probst A.J."/>
            <person name="Ladd B."/>
            <person name="Jarett J.K."/>
            <person name="Geller-Mcgrath D.E."/>
            <person name="Sieber C.M.K."/>
            <person name="Emerson J.B."/>
            <person name="Anantharaman K."/>
            <person name="Thomas B.C."/>
            <person name="Malmstrom R."/>
            <person name="Stieglmeier M."/>
            <person name="Klingl A."/>
            <person name="Woyke T."/>
            <person name="Ryan C.M."/>
            <person name="Banfield J.F."/>
        </authorList>
    </citation>
    <scope>NUCLEOTIDE SEQUENCE [LARGE SCALE GENOMIC DNA]</scope>
</reference>
<dbReference type="Proteomes" id="UP000228900">
    <property type="component" value="Unassembled WGS sequence"/>
</dbReference>
<dbReference type="EMBL" id="PFAQ01000053">
    <property type="protein sequence ID" value="PIT94372.1"/>
    <property type="molecule type" value="Genomic_DNA"/>
</dbReference>
<feature type="signal peptide" evidence="1">
    <location>
        <begin position="1"/>
        <end position="20"/>
    </location>
</feature>
<evidence type="ECO:0000256" key="1">
    <source>
        <dbReference type="SAM" id="SignalP"/>
    </source>
</evidence>
<proteinExistence type="predicted"/>
<protein>
    <recommendedName>
        <fullName evidence="4">PKD domain-containing protein</fullName>
    </recommendedName>
</protein>
<evidence type="ECO:0008006" key="4">
    <source>
        <dbReference type="Google" id="ProtNLM"/>
    </source>
</evidence>
<name>A0A2M6WNN0_9BACT</name>
<evidence type="ECO:0000313" key="2">
    <source>
        <dbReference type="EMBL" id="PIT94372.1"/>
    </source>
</evidence>
<feature type="chain" id="PRO_5014844181" description="PKD domain-containing protein" evidence="1">
    <location>
        <begin position="21"/>
        <end position="146"/>
    </location>
</feature>
<dbReference type="InterPro" id="IPR025667">
    <property type="entry name" value="SprB_repeat"/>
</dbReference>
<dbReference type="Gene3D" id="2.60.40.740">
    <property type="match status" value="1"/>
</dbReference>
<accession>A0A2M6WNN0</accession>
<dbReference type="AlphaFoldDB" id="A0A2M6WNN0"/>
<gene>
    <name evidence="2" type="ORF">COT98_03920</name>
</gene>
<sequence>MRKKILLLFVGIALAISSQAQFILIEHLHCHGDSNAVLSIVPNWGQAPYSFLWNIGDTTQTIHNLPTGNYTCTITDDNSFDSTLTYFVTEPSAITLVVDLITPSHCDGFNNGAVAISVSGGLSPYTFLWREVHFRLHLFHGRHFWD</sequence>
<dbReference type="Pfam" id="PF13573">
    <property type="entry name" value="SprB"/>
    <property type="match status" value="1"/>
</dbReference>